<evidence type="ECO:0000259" key="1">
    <source>
        <dbReference type="Pfam" id="PF11721"/>
    </source>
</evidence>
<dbReference type="InterPro" id="IPR032675">
    <property type="entry name" value="LRR_dom_sf"/>
</dbReference>
<dbReference type="PANTHER" id="PTHR34081:SF1">
    <property type="entry name" value="MALECTIN, LEUCINE-RICH REPEAT DOMAIN, L DOMAIN-LIKE PROTEIN-RELATED"/>
    <property type="match status" value="1"/>
</dbReference>
<protein>
    <recommendedName>
        <fullName evidence="1">Malectin domain-containing protein</fullName>
    </recommendedName>
</protein>
<dbReference type="EMBL" id="CP126656">
    <property type="protein sequence ID" value="WJZ95292.1"/>
    <property type="molecule type" value="Genomic_DNA"/>
</dbReference>
<feature type="domain" description="Malectin" evidence="1">
    <location>
        <begin position="230"/>
        <end position="299"/>
    </location>
</feature>
<evidence type="ECO:0000313" key="3">
    <source>
        <dbReference type="Proteomes" id="UP001227230"/>
    </source>
</evidence>
<name>A0ABY9CIK5_VITVI</name>
<dbReference type="Pfam" id="PF11721">
    <property type="entry name" value="Malectin"/>
    <property type="match status" value="1"/>
</dbReference>
<dbReference type="Gene3D" id="3.80.10.10">
    <property type="entry name" value="Ribonuclease Inhibitor"/>
    <property type="match status" value="1"/>
</dbReference>
<dbReference type="Gene3D" id="2.60.120.430">
    <property type="entry name" value="Galactose-binding lectin"/>
    <property type="match status" value="1"/>
</dbReference>
<dbReference type="PANTHER" id="PTHR34081">
    <property type="entry name" value="MALECTIN DOMAIN-CONTAINING PROTEIN"/>
    <property type="match status" value="1"/>
</dbReference>
<reference evidence="2 3" key="1">
    <citation type="journal article" date="2023" name="Hortic Res">
        <title>The complete reference genome for grapevine (Vitis vinifera L.) genetics and breeding.</title>
        <authorList>
            <person name="Shi X."/>
            <person name="Cao S."/>
            <person name="Wang X."/>
            <person name="Huang S."/>
            <person name="Wang Y."/>
            <person name="Liu Z."/>
            <person name="Liu W."/>
            <person name="Leng X."/>
            <person name="Peng Y."/>
            <person name="Wang N."/>
            <person name="Wang Y."/>
            <person name="Ma Z."/>
            <person name="Xu X."/>
            <person name="Zhang F."/>
            <person name="Xue H."/>
            <person name="Zhong H."/>
            <person name="Wang Y."/>
            <person name="Zhang K."/>
            <person name="Velt A."/>
            <person name="Avia K."/>
            <person name="Holtgrawe D."/>
            <person name="Grimplet J."/>
            <person name="Matus J.T."/>
            <person name="Ware D."/>
            <person name="Wu X."/>
            <person name="Wang H."/>
            <person name="Liu C."/>
            <person name="Fang Y."/>
            <person name="Rustenholz C."/>
            <person name="Cheng Z."/>
            <person name="Xiao H."/>
            <person name="Zhou Y."/>
        </authorList>
    </citation>
    <scope>NUCLEOTIDE SEQUENCE [LARGE SCALE GENOMIC DNA]</scope>
    <source>
        <strain evidence="3">cv. Pinot noir / PN40024</strain>
        <tissue evidence="2">Leaf</tissue>
    </source>
</reference>
<gene>
    <name evidence="2" type="ORF">VitviT2T_014072</name>
</gene>
<dbReference type="InterPro" id="IPR021720">
    <property type="entry name" value="Malectin_dom"/>
</dbReference>
<keyword evidence="3" id="KW-1185">Reference proteome</keyword>
<accession>A0ABY9CIK5</accession>
<sequence>MPNSDCKLFYPSLYLLEFLRINIDENIGRPMLPSIPNENAYLNRVVKPIYDLCVEVEGSIMGTTISIEKNNGLLQGEERKHERSESLSLLQDRGLASGFLGVCSPESADLRRPTGIKRPCECTIAHDISLENVSRMHELSEAFHAISLRHTCLLSILEQFSKLSSRAGDLSFNKLNGEIPNLDGLTNVEVMCLTGNRLNGNIPDGIKGRNLFRSFSEEGNLELGGCLENYPCKKDGNYTVKIHFAEIIIRGNKSFHSLGRQIFNVYIQGKLESEDFDVVQAAQGVEKVLMHDFIIRYNVMAPTLGLVSYLPILETYFINNLASVRSLQLELKSRIEEFEKLDKFHMEQMEEEVTARNAHIHQQKVGSLECFMVAKSSAEEFSKTDIVEGNIMVLMHDFIIRYNVMAPTLGLVSYLPILETYFINNLARVRSLQLELKSRIEEFEKLDKFHMEQMEEEVTARNAHIHQQKVGSLECFMVAKSSAEEFSKTDIVEAWPH</sequence>
<proteinExistence type="predicted"/>
<dbReference type="Proteomes" id="UP001227230">
    <property type="component" value="Chromosome 9"/>
</dbReference>
<evidence type="ECO:0000313" key="2">
    <source>
        <dbReference type="EMBL" id="WJZ95292.1"/>
    </source>
</evidence>
<organism evidence="2 3">
    <name type="scientific">Vitis vinifera</name>
    <name type="common">Grape</name>
    <dbReference type="NCBI Taxonomy" id="29760"/>
    <lineage>
        <taxon>Eukaryota</taxon>
        <taxon>Viridiplantae</taxon>
        <taxon>Streptophyta</taxon>
        <taxon>Embryophyta</taxon>
        <taxon>Tracheophyta</taxon>
        <taxon>Spermatophyta</taxon>
        <taxon>Magnoliopsida</taxon>
        <taxon>eudicotyledons</taxon>
        <taxon>Gunneridae</taxon>
        <taxon>Pentapetalae</taxon>
        <taxon>rosids</taxon>
        <taxon>Vitales</taxon>
        <taxon>Vitaceae</taxon>
        <taxon>Viteae</taxon>
        <taxon>Vitis</taxon>
    </lineage>
</organism>